<dbReference type="GO" id="GO:0003723">
    <property type="term" value="F:RNA binding"/>
    <property type="evidence" value="ECO:0007669"/>
    <property type="project" value="UniProtKB-UniRule"/>
</dbReference>
<dbReference type="PROSITE" id="PS51165">
    <property type="entry name" value="THUMP"/>
    <property type="match status" value="1"/>
</dbReference>
<reference evidence="3 4" key="1">
    <citation type="submission" date="2024-05" db="EMBL/GenBank/DDBJ databases">
        <title>Genetic variation in Jamaican populations of the coffee berry borer (Hypothenemus hampei).</title>
        <authorList>
            <person name="Errbii M."/>
            <person name="Myrie A."/>
        </authorList>
    </citation>
    <scope>NUCLEOTIDE SEQUENCE [LARGE SCALE GENOMIC DNA]</scope>
    <source>
        <strain evidence="3">JA-Hopewell-2020-01-JO</strain>
        <tissue evidence="3">Whole body</tissue>
    </source>
</reference>
<dbReference type="PANTHER" id="PTHR13452">
    <property type="entry name" value="THUMP DOMAIN CONTAINING PROTEIN 1-RELATED"/>
    <property type="match status" value="1"/>
</dbReference>
<sequence length="261" mass="30097">MSMKRKYQNMRKRPKFQNSVEVNMKGFLCSCDSREKDCVREAYNILNKYADTLWPTATADGMHSDDVADMNPDNVVEANPDDVAGTLEMELARMRHRKHRFQVIDSGAKNILFIKTSVEDPVKLAHHILQEIYDHKQQETRFLIRLIPVETVCKAYIKDIEKAFEPLCARYFSGEAQTFSVVFNHRNNDSVARDETIALLADHVSKTGRDCNIEHKVDLKNAQVSILVEIIRSFAFLAVVPNFCKFKKYNLLAFNCDDNEE</sequence>
<evidence type="ECO:0000313" key="3">
    <source>
        <dbReference type="EMBL" id="KAL1518192.1"/>
    </source>
</evidence>
<protein>
    <recommendedName>
        <fullName evidence="2">THUMP domain-containing protein</fullName>
    </recommendedName>
</protein>
<proteinExistence type="predicted"/>
<dbReference type="PANTHER" id="PTHR13452:SF10">
    <property type="entry name" value="THUMP DOMAIN-CONTAINING PROTEIN 1"/>
    <property type="match status" value="1"/>
</dbReference>
<evidence type="ECO:0000256" key="1">
    <source>
        <dbReference type="PROSITE-ProRule" id="PRU00529"/>
    </source>
</evidence>
<accession>A0ABD1FGK9</accession>
<evidence type="ECO:0000313" key="4">
    <source>
        <dbReference type="Proteomes" id="UP001566132"/>
    </source>
</evidence>
<evidence type="ECO:0000259" key="2">
    <source>
        <dbReference type="PROSITE" id="PS51165"/>
    </source>
</evidence>
<dbReference type="InterPro" id="IPR040183">
    <property type="entry name" value="THUMPD1-like"/>
</dbReference>
<comment type="caution">
    <text evidence="3">The sequence shown here is derived from an EMBL/GenBank/DDBJ whole genome shotgun (WGS) entry which is preliminary data.</text>
</comment>
<feature type="domain" description="THUMP" evidence="2">
    <location>
        <begin position="131"/>
        <end position="241"/>
    </location>
</feature>
<gene>
    <name evidence="3" type="ORF">ABEB36_001853</name>
</gene>
<dbReference type="Proteomes" id="UP001566132">
    <property type="component" value="Unassembled WGS sequence"/>
</dbReference>
<dbReference type="Gene3D" id="3.30.2300.10">
    <property type="entry name" value="THUMP superfamily"/>
    <property type="match status" value="1"/>
</dbReference>
<keyword evidence="1" id="KW-0694">RNA-binding</keyword>
<dbReference type="AlphaFoldDB" id="A0ABD1FGK9"/>
<dbReference type="Pfam" id="PF02926">
    <property type="entry name" value="THUMP"/>
    <property type="match status" value="1"/>
</dbReference>
<dbReference type="CDD" id="cd11717">
    <property type="entry name" value="THUMP_THUMPD1_like"/>
    <property type="match status" value="1"/>
</dbReference>
<dbReference type="EMBL" id="JBDJPC010000001">
    <property type="protein sequence ID" value="KAL1518192.1"/>
    <property type="molecule type" value="Genomic_DNA"/>
</dbReference>
<dbReference type="InterPro" id="IPR004114">
    <property type="entry name" value="THUMP_dom"/>
</dbReference>
<dbReference type="SUPFAM" id="SSF143437">
    <property type="entry name" value="THUMP domain-like"/>
    <property type="match status" value="1"/>
</dbReference>
<organism evidence="3 4">
    <name type="scientific">Hypothenemus hampei</name>
    <name type="common">Coffee berry borer</name>
    <dbReference type="NCBI Taxonomy" id="57062"/>
    <lineage>
        <taxon>Eukaryota</taxon>
        <taxon>Metazoa</taxon>
        <taxon>Ecdysozoa</taxon>
        <taxon>Arthropoda</taxon>
        <taxon>Hexapoda</taxon>
        <taxon>Insecta</taxon>
        <taxon>Pterygota</taxon>
        <taxon>Neoptera</taxon>
        <taxon>Endopterygota</taxon>
        <taxon>Coleoptera</taxon>
        <taxon>Polyphaga</taxon>
        <taxon>Cucujiformia</taxon>
        <taxon>Curculionidae</taxon>
        <taxon>Scolytinae</taxon>
        <taxon>Hypothenemus</taxon>
    </lineage>
</organism>
<dbReference type="SMART" id="SM00981">
    <property type="entry name" value="THUMP"/>
    <property type="match status" value="1"/>
</dbReference>
<name>A0ABD1FGK9_HYPHA</name>
<keyword evidence="4" id="KW-1185">Reference proteome</keyword>